<evidence type="ECO:0000313" key="6">
    <source>
        <dbReference type="Proteomes" id="UP000480929"/>
    </source>
</evidence>
<dbReference type="PANTHER" id="PTHR31302">
    <property type="entry name" value="TRANSMEMBRANE PROTEIN WITH METALLOPHOSPHOESTERASE DOMAIN-RELATED"/>
    <property type="match status" value="1"/>
</dbReference>
<dbReference type="InterPro" id="IPR004843">
    <property type="entry name" value="Calcineurin-like_PHP"/>
</dbReference>
<dbReference type="RefSeq" id="WP_154237940.1">
    <property type="nucleotide sequence ID" value="NZ_CAUFAO010000004.1"/>
</dbReference>
<evidence type="ECO:0000313" key="5">
    <source>
        <dbReference type="Proteomes" id="UP000433575"/>
    </source>
</evidence>
<dbReference type="InterPro" id="IPR051158">
    <property type="entry name" value="Metallophosphoesterase_sf"/>
</dbReference>
<name>A0A6N7S3V6_9FIRM</name>
<evidence type="ECO:0000256" key="1">
    <source>
        <dbReference type="SAM" id="Phobius"/>
    </source>
</evidence>
<evidence type="ECO:0000259" key="2">
    <source>
        <dbReference type="Pfam" id="PF00149"/>
    </source>
</evidence>
<feature type="domain" description="Calcineurin-like phosphoesterase" evidence="2">
    <location>
        <begin position="140"/>
        <end position="296"/>
    </location>
</feature>
<sequence>MLLKFILILVLIGILAGLVLQQRVLQRCRVSEKIRRQIQIFDCLAVFVLIARFMPLPLGSTELVQILALASLIMLVISTLILVLVQRWCSGKNTWIFIWLFCSALLSAGVGLIGWQQARTLVVHETQLTLTSQFNHDDLHFTVISDLHLGTAIQGKQIDSLIRILEETPDQPVLILGDLFDEYTTPSQLQQFIDKINQSQLKTIYMIAGNHEYHQRFHEAYFQQLQASRIQLLRDQSISLGEHLKLLLRQDRSQPRQSLDELIGNSKEDWIVLDHQPKLKEKNPAVLLQLSGHTHAGQVVPFSLAVRIVYPCVVGHCDTSPQAFVTSGTGTWGLPFRLGTDSEVLRVTLHFKPQSE</sequence>
<feature type="transmembrane region" description="Helical" evidence="1">
    <location>
        <begin position="97"/>
        <end position="115"/>
    </location>
</feature>
<protein>
    <recommendedName>
        <fullName evidence="2">Calcineurin-like phosphoesterase domain-containing protein</fullName>
    </recommendedName>
</protein>
<gene>
    <name evidence="4" type="ORF">GKD88_06105</name>
    <name evidence="3" type="ORF">GKE08_03320</name>
</gene>
<dbReference type="AlphaFoldDB" id="A0A6N7S3V6"/>
<feature type="transmembrane region" description="Helical" evidence="1">
    <location>
        <begin position="6"/>
        <end position="25"/>
    </location>
</feature>
<dbReference type="SUPFAM" id="SSF56300">
    <property type="entry name" value="Metallo-dependent phosphatases"/>
    <property type="match status" value="1"/>
</dbReference>
<dbReference type="PANTHER" id="PTHR31302:SF0">
    <property type="entry name" value="TRANSMEMBRANE PROTEIN WITH METALLOPHOSPHOESTERASE DOMAIN"/>
    <property type="match status" value="1"/>
</dbReference>
<dbReference type="EMBL" id="WKPJ01000003">
    <property type="protein sequence ID" value="MSA88350.1"/>
    <property type="molecule type" value="Genomic_DNA"/>
</dbReference>
<dbReference type="InterPro" id="IPR029052">
    <property type="entry name" value="Metallo-depent_PP-like"/>
</dbReference>
<dbReference type="Pfam" id="PF00149">
    <property type="entry name" value="Metallophos"/>
    <property type="match status" value="1"/>
</dbReference>
<dbReference type="Proteomes" id="UP000433575">
    <property type="component" value="Unassembled WGS sequence"/>
</dbReference>
<dbReference type="Gene3D" id="3.60.21.10">
    <property type="match status" value="1"/>
</dbReference>
<reference evidence="5 6" key="1">
    <citation type="journal article" date="2019" name="Nat. Med.">
        <title>A library of human gut bacterial isolates paired with longitudinal multiomics data enables mechanistic microbiome research.</title>
        <authorList>
            <person name="Poyet M."/>
            <person name="Groussin M."/>
            <person name="Gibbons S.M."/>
            <person name="Avila-Pacheco J."/>
            <person name="Jiang X."/>
            <person name="Kearney S.M."/>
            <person name="Perrotta A.R."/>
            <person name="Berdy B."/>
            <person name="Zhao S."/>
            <person name="Lieberman T.D."/>
            <person name="Swanson P.K."/>
            <person name="Smith M."/>
            <person name="Roesemann S."/>
            <person name="Alexander J.E."/>
            <person name="Rich S.A."/>
            <person name="Livny J."/>
            <person name="Vlamakis H."/>
            <person name="Clish C."/>
            <person name="Bullock K."/>
            <person name="Deik A."/>
            <person name="Scott J."/>
            <person name="Pierce K.A."/>
            <person name="Xavier R.J."/>
            <person name="Alm E.J."/>
        </authorList>
    </citation>
    <scope>NUCLEOTIDE SEQUENCE [LARGE SCALE GENOMIC DNA]</scope>
    <source>
        <strain evidence="3 5">BIOML-A4</strain>
        <strain evidence="4 6">BIOML-A5</strain>
    </source>
</reference>
<organism evidence="3 5">
    <name type="scientific">Holdemania massiliensis</name>
    <dbReference type="NCBI Taxonomy" id="1468449"/>
    <lineage>
        <taxon>Bacteria</taxon>
        <taxon>Bacillati</taxon>
        <taxon>Bacillota</taxon>
        <taxon>Erysipelotrichia</taxon>
        <taxon>Erysipelotrichales</taxon>
        <taxon>Erysipelotrichaceae</taxon>
        <taxon>Holdemania</taxon>
    </lineage>
</organism>
<dbReference type="OrthoDB" id="9780884at2"/>
<evidence type="ECO:0000313" key="3">
    <source>
        <dbReference type="EMBL" id="MSA88350.1"/>
    </source>
</evidence>
<dbReference type="GO" id="GO:0016787">
    <property type="term" value="F:hydrolase activity"/>
    <property type="evidence" value="ECO:0007669"/>
    <property type="project" value="InterPro"/>
</dbReference>
<feature type="transmembrane region" description="Helical" evidence="1">
    <location>
        <begin position="66"/>
        <end position="85"/>
    </location>
</feature>
<keyword evidence="1" id="KW-0812">Transmembrane</keyword>
<keyword evidence="1" id="KW-0472">Membrane</keyword>
<feature type="transmembrane region" description="Helical" evidence="1">
    <location>
        <begin position="37"/>
        <end position="54"/>
    </location>
</feature>
<dbReference type="EMBL" id="WKPI01000007">
    <property type="protein sequence ID" value="MSC32689.1"/>
    <property type="molecule type" value="Genomic_DNA"/>
</dbReference>
<accession>A0A6N7S3V6</accession>
<comment type="caution">
    <text evidence="3">The sequence shown here is derived from an EMBL/GenBank/DDBJ whole genome shotgun (WGS) entry which is preliminary data.</text>
</comment>
<dbReference type="Proteomes" id="UP000480929">
    <property type="component" value="Unassembled WGS sequence"/>
</dbReference>
<keyword evidence="1" id="KW-1133">Transmembrane helix</keyword>
<proteinExistence type="predicted"/>
<keyword evidence="6" id="KW-1185">Reference proteome</keyword>
<evidence type="ECO:0000313" key="4">
    <source>
        <dbReference type="EMBL" id="MSC32689.1"/>
    </source>
</evidence>